<dbReference type="Gene3D" id="2.30.30.90">
    <property type="match status" value="1"/>
</dbReference>
<keyword evidence="1" id="KW-0408">Iron</keyword>
<name>A0ABT5N2H2_9BURK</name>
<dbReference type="InterPro" id="IPR007167">
    <property type="entry name" value="Fe-transptr_FeoA-like"/>
</dbReference>
<proteinExistence type="predicted"/>
<evidence type="ECO:0000313" key="4">
    <source>
        <dbReference type="Proteomes" id="UP001528673"/>
    </source>
</evidence>
<evidence type="ECO:0000259" key="2">
    <source>
        <dbReference type="SMART" id="SM00899"/>
    </source>
</evidence>
<dbReference type="SMART" id="SM00899">
    <property type="entry name" value="FeoA"/>
    <property type="match status" value="1"/>
</dbReference>
<dbReference type="RefSeq" id="WP_273953298.1">
    <property type="nucleotide sequence ID" value="NZ_JAQSIP010000010.1"/>
</dbReference>
<dbReference type="Pfam" id="PF04023">
    <property type="entry name" value="FeoA"/>
    <property type="match status" value="1"/>
</dbReference>
<dbReference type="Proteomes" id="UP001528673">
    <property type="component" value="Unassembled WGS sequence"/>
</dbReference>
<accession>A0ABT5N2H2</accession>
<dbReference type="EMBL" id="JAQSIP010000010">
    <property type="protein sequence ID" value="MDD0840507.1"/>
    <property type="molecule type" value="Genomic_DNA"/>
</dbReference>
<evidence type="ECO:0000313" key="3">
    <source>
        <dbReference type="EMBL" id="MDD0840507.1"/>
    </source>
</evidence>
<gene>
    <name evidence="3" type="ORF">PSQ40_18150</name>
</gene>
<dbReference type="SUPFAM" id="SSF50037">
    <property type="entry name" value="C-terminal domain of transcriptional repressors"/>
    <property type="match status" value="1"/>
</dbReference>
<comment type="caution">
    <text evidence="3">The sequence shown here is derived from an EMBL/GenBank/DDBJ whole genome shotgun (WGS) entry which is preliminary data.</text>
</comment>
<dbReference type="InterPro" id="IPR008988">
    <property type="entry name" value="Transcriptional_repressor_C"/>
</dbReference>
<keyword evidence="4" id="KW-1185">Reference proteome</keyword>
<organism evidence="3 4">
    <name type="scientific">Curvibacter cyanobacteriorum</name>
    <dbReference type="NCBI Taxonomy" id="3026422"/>
    <lineage>
        <taxon>Bacteria</taxon>
        <taxon>Pseudomonadati</taxon>
        <taxon>Pseudomonadota</taxon>
        <taxon>Betaproteobacteria</taxon>
        <taxon>Burkholderiales</taxon>
        <taxon>Comamonadaceae</taxon>
        <taxon>Curvibacter</taxon>
    </lineage>
</organism>
<evidence type="ECO:0000256" key="1">
    <source>
        <dbReference type="ARBA" id="ARBA00023004"/>
    </source>
</evidence>
<dbReference type="InterPro" id="IPR038157">
    <property type="entry name" value="FeoA_core_dom"/>
</dbReference>
<feature type="domain" description="Ferrous iron transporter FeoA-like" evidence="2">
    <location>
        <begin position="16"/>
        <end position="94"/>
    </location>
</feature>
<reference evidence="3 4" key="1">
    <citation type="submission" date="2023-02" db="EMBL/GenBank/DDBJ databases">
        <title>Bacterial whole genomic sequence of Curvibacter sp. HBC61.</title>
        <authorList>
            <person name="Le V."/>
            <person name="Ko S.-R."/>
            <person name="Ahn C.-Y."/>
            <person name="Oh H.-M."/>
        </authorList>
    </citation>
    <scope>NUCLEOTIDE SEQUENCE [LARGE SCALE GENOMIC DNA]</scope>
    <source>
        <strain evidence="3 4">HBC61</strain>
    </source>
</reference>
<protein>
    <submittedName>
        <fullName evidence="3">FeoA family protein</fullName>
    </submittedName>
</protein>
<sequence>MPSASHSLASRPGADLGLHELPLRTEAWVSRLDTRNAPQDHDLLLRLLEIGFLPGEPVKVIAKGFPSADPIAVRVGHTTFALRHHEAALVRVSATAPQAGGAA</sequence>